<dbReference type="InterPro" id="IPR001900">
    <property type="entry name" value="RNase_II/R"/>
</dbReference>
<dbReference type="EMBL" id="PGGS01000178">
    <property type="protein sequence ID" value="PNH07468.1"/>
    <property type="molecule type" value="Genomic_DNA"/>
</dbReference>
<name>A0A2J8A4M9_9CHLO</name>
<accession>A0A2J8A4M9</accession>
<evidence type="ECO:0000313" key="4">
    <source>
        <dbReference type="Proteomes" id="UP000236333"/>
    </source>
</evidence>
<dbReference type="Pfam" id="PF00773">
    <property type="entry name" value="RNB"/>
    <property type="match status" value="1"/>
</dbReference>
<dbReference type="OrthoDB" id="372421at2759"/>
<dbReference type="InterPro" id="IPR050180">
    <property type="entry name" value="RNR_Ribonuclease"/>
</dbReference>
<evidence type="ECO:0000259" key="2">
    <source>
        <dbReference type="Pfam" id="PF00773"/>
    </source>
</evidence>
<dbReference type="SUPFAM" id="SSF50249">
    <property type="entry name" value="Nucleic acid-binding proteins"/>
    <property type="match status" value="1"/>
</dbReference>
<proteinExistence type="predicted"/>
<dbReference type="GO" id="GO:0003723">
    <property type="term" value="F:RNA binding"/>
    <property type="evidence" value="ECO:0007669"/>
    <property type="project" value="InterPro"/>
</dbReference>
<evidence type="ECO:0000256" key="1">
    <source>
        <dbReference type="SAM" id="MobiDB-lite"/>
    </source>
</evidence>
<comment type="caution">
    <text evidence="3">The sequence shown here is derived from an EMBL/GenBank/DDBJ whole genome shotgun (WGS) entry which is preliminary data.</text>
</comment>
<evidence type="ECO:0000313" key="3">
    <source>
        <dbReference type="EMBL" id="PNH07468.1"/>
    </source>
</evidence>
<organism evidence="3 4">
    <name type="scientific">Tetrabaena socialis</name>
    <dbReference type="NCBI Taxonomy" id="47790"/>
    <lineage>
        <taxon>Eukaryota</taxon>
        <taxon>Viridiplantae</taxon>
        <taxon>Chlorophyta</taxon>
        <taxon>core chlorophytes</taxon>
        <taxon>Chlorophyceae</taxon>
        <taxon>CS clade</taxon>
        <taxon>Chlamydomonadales</taxon>
        <taxon>Tetrabaenaceae</taxon>
        <taxon>Tetrabaena</taxon>
    </lineage>
</organism>
<dbReference type="PANTHER" id="PTHR23355">
    <property type="entry name" value="RIBONUCLEASE"/>
    <property type="match status" value="1"/>
</dbReference>
<feature type="region of interest" description="Disordered" evidence="1">
    <location>
        <begin position="80"/>
        <end position="100"/>
    </location>
</feature>
<protein>
    <submittedName>
        <fullName evidence="3">Putative ribonuclease F48E8.6</fullName>
    </submittedName>
</protein>
<dbReference type="GO" id="GO:0006402">
    <property type="term" value="P:mRNA catabolic process"/>
    <property type="evidence" value="ECO:0007669"/>
    <property type="project" value="TreeGrafter"/>
</dbReference>
<dbReference type="PANTHER" id="PTHR23355:SF9">
    <property type="entry name" value="DIS3-LIKE EXONUCLEASE 2"/>
    <property type="match status" value="1"/>
</dbReference>
<keyword evidence="4" id="KW-1185">Reference proteome</keyword>
<dbReference type="GO" id="GO:0000175">
    <property type="term" value="F:3'-5'-RNA exonuclease activity"/>
    <property type="evidence" value="ECO:0007669"/>
    <property type="project" value="TreeGrafter"/>
</dbReference>
<dbReference type="InterPro" id="IPR012340">
    <property type="entry name" value="NA-bd_OB-fold"/>
</dbReference>
<feature type="domain" description="RNB" evidence="2">
    <location>
        <begin position="12"/>
        <end position="49"/>
    </location>
</feature>
<dbReference type="GO" id="GO:0000932">
    <property type="term" value="C:P-body"/>
    <property type="evidence" value="ECO:0007669"/>
    <property type="project" value="TreeGrafter"/>
</dbReference>
<sequence>MFFYGQARRRLAQQAEHYALAVRAYTHFTSPTRRYPDLVVHRLLVAALEVRQRQAEEAAEMEAEAVAVAAGHQLLDMRLAASPTPPGRQRKRASYICPLN</sequence>
<gene>
    <name evidence="3" type="ORF">TSOC_006072</name>
</gene>
<dbReference type="Proteomes" id="UP000236333">
    <property type="component" value="Unassembled WGS sequence"/>
</dbReference>
<dbReference type="AlphaFoldDB" id="A0A2J8A4M9"/>
<reference evidence="3 4" key="1">
    <citation type="journal article" date="2017" name="Mol. Biol. Evol.">
        <title>The 4-celled Tetrabaena socialis nuclear genome reveals the essential components for genetic control of cell number at the origin of multicellularity in the volvocine lineage.</title>
        <authorList>
            <person name="Featherston J."/>
            <person name="Arakaki Y."/>
            <person name="Hanschen E.R."/>
            <person name="Ferris P.J."/>
            <person name="Michod R.E."/>
            <person name="Olson B.J.S.C."/>
            <person name="Nozaki H."/>
            <person name="Durand P.M."/>
        </authorList>
    </citation>
    <scope>NUCLEOTIDE SEQUENCE [LARGE SCALE GENOMIC DNA]</scope>
    <source>
        <strain evidence="3 4">NIES-571</strain>
    </source>
</reference>